<keyword evidence="3" id="KW-1185">Reference proteome</keyword>
<dbReference type="EMBL" id="JBAKBA010000015">
    <property type="protein sequence ID" value="MEL0659104.1"/>
    <property type="molecule type" value="Genomic_DNA"/>
</dbReference>
<evidence type="ECO:0000256" key="1">
    <source>
        <dbReference type="SAM" id="SignalP"/>
    </source>
</evidence>
<feature type="signal peptide" evidence="1">
    <location>
        <begin position="1"/>
        <end position="30"/>
    </location>
</feature>
<proteinExistence type="predicted"/>
<comment type="caution">
    <text evidence="2">The sequence shown here is derived from an EMBL/GenBank/DDBJ whole genome shotgun (WGS) entry which is preliminary data.</text>
</comment>
<organism evidence="2 3">
    <name type="scientific">Psychromonas arctica</name>
    <dbReference type="NCBI Taxonomy" id="168275"/>
    <lineage>
        <taxon>Bacteria</taxon>
        <taxon>Pseudomonadati</taxon>
        <taxon>Pseudomonadota</taxon>
        <taxon>Gammaproteobacteria</taxon>
        <taxon>Alteromonadales</taxon>
        <taxon>Psychromonadaceae</taxon>
        <taxon>Psychromonas</taxon>
    </lineage>
</organism>
<sequence>MKWIFIKKCKLLSSLIITSTFSMFTSVLEAKLTDSVQDGAKIPVGQQCDKFVVESSATPKLHVMDIPSGSDSIVFDIVTVTLKRWITGDMSV</sequence>
<feature type="chain" id="PRO_5046592003" evidence="1">
    <location>
        <begin position="31"/>
        <end position="92"/>
    </location>
</feature>
<keyword evidence="1" id="KW-0732">Signal</keyword>
<evidence type="ECO:0000313" key="3">
    <source>
        <dbReference type="Proteomes" id="UP001366060"/>
    </source>
</evidence>
<dbReference type="Proteomes" id="UP001366060">
    <property type="component" value="Unassembled WGS sequence"/>
</dbReference>
<name>A0ABU9HB41_9GAMM</name>
<dbReference type="RefSeq" id="WP_341627695.1">
    <property type="nucleotide sequence ID" value="NZ_JBAKBA010000015.1"/>
</dbReference>
<protein>
    <submittedName>
        <fullName evidence="2">Uncharacterized protein</fullName>
    </submittedName>
</protein>
<reference evidence="2 3" key="1">
    <citation type="submission" date="2024-02" db="EMBL/GenBank/DDBJ databases">
        <title>Bacteria isolated from the canopy kelp, Nereocystis luetkeana.</title>
        <authorList>
            <person name="Pfister C.A."/>
            <person name="Younker I.T."/>
            <person name="Light S.H."/>
        </authorList>
    </citation>
    <scope>NUCLEOTIDE SEQUENCE [LARGE SCALE GENOMIC DNA]</scope>
    <source>
        <strain evidence="2 3">TI.2.07</strain>
    </source>
</reference>
<gene>
    <name evidence="2" type="ORF">V6255_08110</name>
</gene>
<evidence type="ECO:0000313" key="2">
    <source>
        <dbReference type="EMBL" id="MEL0659104.1"/>
    </source>
</evidence>
<accession>A0ABU9HB41</accession>